<feature type="domain" description="Xylose isomerase-like TIM barrel" evidence="2">
    <location>
        <begin position="25"/>
        <end position="250"/>
    </location>
</feature>
<organism evidence="3 4">
    <name type="scientific">Georgenia halophila</name>
    <dbReference type="NCBI Taxonomy" id="620889"/>
    <lineage>
        <taxon>Bacteria</taxon>
        <taxon>Bacillati</taxon>
        <taxon>Actinomycetota</taxon>
        <taxon>Actinomycetes</taxon>
        <taxon>Micrococcales</taxon>
        <taxon>Bogoriellaceae</taxon>
        <taxon>Georgenia</taxon>
    </lineage>
</organism>
<evidence type="ECO:0000313" key="3">
    <source>
        <dbReference type="EMBL" id="GAA4427899.1"/>
    </source>
</evidence>
<keyword evidence="3" id="KW-0413">Isomerase</keyword>
<dbReference type="Proteomes" id="UP001500622">
    <property type="component" value="Unassembled WGS sequence"/>
</dbReference>
<reference evidence="4" key="1">
    <citation type="journal article" date="2019" name="Int. J. Syst. Evol. Microbiol.">
        <title>The Global Catalogue of Microorganisms (GCM) 10K type strain sequencing project: providing services to taxonomists for standard genome sequencing and annotation.</title>
        <authorList>
            <consortium name="The Broad Institute Genomics Platform"/>
            <consortium name="The Broad Institute Genome Sequencing Center for Infectious Disease"/>
            <person name="Wu L."/>
            <person name="Ma J."/>
        </authorList>
    </citation>
    <scope>NUCLEOTIDE SEQUENCE [LARGE SCALE GENOMIC DNA]</scope>
    <source>
        <strain evidence="4">JCM 17810</strain>
    </source>
</reference>
<dbReference type="Gene3D" id="3.20.20.150">
    <property type="entry name" value="Divalent-metal-dependent TIM barrel enzymes"/>
    <property type="match status" value="1"/>
</dbReference>
<comment type="caution">
    <text evidence="3">The sequence shown here is derived from an EMBL/GenBank/DDBJ whole genome shotgun (WGS) entry which is preliminary data.</text>
</comment>
<dbReference type="GO" id="GO:0016853">
    <property type="term" value="F:isomerase activity"/>
    <property type="evidence" value="ECO:0007669"/>
    <property type="project" value="UniProtKB-KW"/>
</dbReference>
<dbReference type="EMBL" id="BAABGN010000012">
    <property type="protein sequence ID" value="GAA4427899.1"/>
    <property type="molecule type" value="Genomic_DNA"/>
</dbReference>
<name>A0ABP8LE11_9MICO</name>
<dbReference type="RefSeq" id="WP_345216935.1">
    <property type="nucleotide sequence ID" value="NZ_BAABGN010000012.1"/>
</dbReference>
<protein>
    <submittedName>
        <fullName evidence="3">Sugar phosphate isomerase/epimerase</fullName>
    </submittedName>
</protein>
<proteinExistence type="predicted"/>
<dbReference type="SUPFAM" id="SSF51658">
    <property type="entry name" value="Xylose isomerase-like"/>
    <property type="match status" value="1"/>
</dbReference>
<keyword evidence="1" id="KW-0119">Carbohydrate metabolism</keyword>
<evidence type="ECO:0000259" key="2">
    <source>
        <dbReference type="Pfam" id="PF01261"/>
    </source>
</evidence>
<sequence length="286" mass="30957">MRFGIHSMVWVGEWSEPSARFAIESTARAGYDLIELTAMDPSQVDVEMTSQLLAEHRLGASVSLGLDASTDVSSEDEEIVAAGRQRLRDALHLVRDVGGDMLCGVIYSALRKYDSPATARGVANSQAVIGELADEAAQSGIRLGLEFCNRYETNILNTTGQTLAYIDEVGRPNVTAHLDTYHMHIEEAGMREPVLAAARAGRLGYVHVGESHRGPLGTGNVRWDDFLPALLEAGYDGVVTFESFSSEVVNPALSGTLAIWRNLWSDNHGLAAGAREFLAERLESPA</sequence>
<accession>A0ABP8LE11</accession>
<dbReference type="PANTHER" id="PTHR12110:SF41">
    <property type="entry name" value="INOSOSE DEHYDRATASE"/>
    <property type="match status" value="1"/>
</dbReference>
<evidence type="ECO:0000313" key="4">
    <source>
        <dbReference type="Proteomes" id="UP001500622"/>
    </source>
</evidence>
<dbReference type="InterPro" id="IPR050312">
    <property type="entry name" value="IolE/XylAMocC-like"/>
</dbReference>
<dbReference type="InterPro" id="IPR013022">
    <property type="entry name" value="Xyl_isomerase-like_TIM-brl"/>
</dbReference>
<gene>
    <name evidence="3" type="ORF">GCM10023169_28400</name>
</gene>
<keyword evidence="4" id="KW-1185">Reference proteome</keyword>
<dbReference type="PANTHER" id="PTHR12110">
    <property type="entry name" value="HYDROXYPYRUVATE ISOMERASE"/>
    <property type="match status" value="1"/>
</dbReference>
<dbReference type="Pfam" id="PF01261">
    <property type="entry name" value="AP_endonuc_2"/>
    <property type="match status" value="1"/>
</dbReference>
<evidence type="ECO:0000256" key="1">
    <source>
        <dbReference type="ARBA" id="ARBA00023277"/>
    </source>
</evidence>
<dbReference type="InterPro" id="IPR036237">
    <property type="entry name" value="Xyl_isomerase-like_sf"/>
</dbReference>